<reference evidence="3" key="2">
    <citation type="journal article" date="2013" name="PLoS ONE">
        <title>Genome implosion elicits host-confinement in Alcaligenaceae: evidence from the comparative genomics of Tetrathiobacter kashmirensis, a pathogen in the making.</title>
        <authorList>
            <person name="Ghosh W."/>
            <person name="Alam M."/>
            <person name="Roy C."/>
            <person name="Pyne P."/>
            <person name="George A."/>
            <person name="Chakraborty R."/>
            <person name="Majumder S."/>
            <person name="Agarwal A."/>
            <person name="Chakraborty S."/>
            <person name="Majumdar S."/>
            <person name="Gupta S.K."/>
        </authorList>
    </citation>
    <scope>NUCLEOTIDE SEQUENCE [LARGE SCALE GENOMIC DNA]</scope>
    <source>
        <strain evidence="3">WT001</strain>
    </source>
</reference>
<gene>
    <name evidence="2" type="ordered locus">TKWG_09570</name>
</gene>
<proteinExistence type="predicted"/>
<reference evidence="2 3" key="1">
    <citation type="journal article" date="2011" name="J. Bacteriol.">
        <title>Whole-genome shotgun sequencing of the sulfur-oxidizing chemoautotroph Tetrathiobacter kashmirensis.</title>
        <authorList>
            <person name="Ghosh W."/>
            <person name="George A."/>
            <person name="Agarwal A."/>
            <person name="Raj P."/>
            <person name="Alam M."/>
            <person name="Pyne P."/>
            <person name="Das Gupta S.K."/>
        </authorList>
    </citation>
    <scope>NUCLEOTIDE SEQUENCE [LARGE SCALE GENOMIC DNA]</scope>
    <source>
        <strain evidence="2 3">WT001</strain>
    </source>
</reference>
<evidence type="ECO:0000313" key="3">
    <source>
        <dbReference type="Proteomes" id="UP000005267"/>
    </source>
</evidence>
<organism evidence="2 3">
    <name type="scientific">Advenella kashmirensis (strain DSM 17095 / LMG 22695 / WT001)</name>
    <name type="common">Tetrathiobacter kashmirensis</name>
    <dbReference type="NCBI Taxonomy" id="1036672"/>
    <lineage>
        <taxon>Bacteria</taxon>
        <taxon>Pseudomonadati</taxon>
        <taxon>Pseudomonadota</taxon>
        <taxon>Betaproteobacteria</taxon>
        <taxon>Burkholderiales</taxon>
        <taxon>Alcaligenaceae</taxon>
    </lineage>
</organism>
<evidence type="ECO:0000256" key="1">
    <source>
        <dbReference type="SAM" id="MobiDB-lite"/>
    </source>
</evidence>
<name>I3UB41_ADVKW</name>
<dbReference type="AlphaFoldDB" id="I3UB41"/>
<accession>I3UB41</accession>
<sequence length="66" mass="7474">MWPPTQALTRSGAHGNRSLPHAQPVPGGYLSGNKYFSLLHGRIEKFGWQLTALVYCWRICLNLIHL</sequence>
<keyword evidence="3" id="KW-1185">Reference proteome</keyword>
<feature type="region of interest" description="Disordered" evidence="1">
    <location>
        <begin position="1"/>
        <end position="22"/>
    </location>
</feature>
<dbReference type="KEGG" id="aka:TKWG_09570"/>
<dbReference type="EMBL" id="CP003555">
    <property type="protein sequence ID" value="AFK62229.1"/>
    <property type="molecule type" value="Genomic_DNA"/>
</dbReference>
<evidence type="ECO:0000313" key="2">
    <source>
        <dbReference type="EMBL" id="AFK62229.1"/>
    </source>
</evidence>
<protein>
    <submittedName>
        <fullName evidence="2">Uncharacterized protein</fullName>
    </submittedName>
</protein>
<dbReference type="Proteomes" id="UP000005267">
    <property type="component" value="Chromosome"/>
</dbReference>
<dbReference type="HOGENOM" id="CLU_2821473_0_0_4"/>